<feature type="region of interest" description="Disordered" evidence="1">
    <location>
        <begin position="142"/>
        <end position="161"/>
    </location>
</feature>
<gene>
    <name evidence="2" type="ORF">UFOVP412_47</name>
</gene>
<sequence length="161" mass="18178">MKAETLNRILPAALCLLPYEDTPEARALLIAIALQESGLRARRQMGDGPARGYWQFEQIGVRGVLESPSKRAKSLALQFVTEMDCQATTEAVWGAIEHNDILAIGLARILLWTHPAPLPKRLQTDAAWDYYKGLWRPGKPRPEKWDENWQTAWSVVDGNQD</sequence>
<evidence type="ECO:0000313" key="2">
    <source>
        <dbReference type="EMBL" id="CAB4141151.1"/>
    </source>
</evidence>
<accession>A0A6J5M4N4</accession>
<proteinExistence type="predicted"/>
<evidence type="ECO:0000256" key="1">
    <source>
        <dbReference type="SAM" id="MobiDB-lite"/>
    </source>
</evidence>
<evidence type="ECO:0008006" key="3">
    <source>
        <dbReference type="Google" id="ProtNLM"/>
    </source>
</evidence>
<protein>
    <recommendedName>
        <fullName evidence="3">Lysozyme</fullName>
    </recommendedName>
</protein>
<reference evidence="2" key="1">
    <citation type="submission" date="2020-04" db="EMBL/GenBank/DDBJ databases">
        <authorList>
            <person name="Chiriac C."/>
            <person name="Salcher M."/>
            <person name="Ghai R."/>
            <person name="Kavagutti S V."/>
        </authorList>
    </citation>
    <scope>NUCLEOTIDE SEQUENCE</scope>
</reference>
<feature type="compositionally biased region" description="Polar residues" evidence="1">
    <location>
        <begin position="148"/>
        <end position="161"/>
    </location>
</feature>
<organism evidence="2">
    <name type="scientific">uncultured Caudovirales phage</name>
    <dbReference type="NCBI Taxonomy" id="2100421"/>
    <lineage>
        <taxon>Viruses</taxon>
        <taxon>Duplodnaviria</taxon>
        <taxon>Heunggongvirae</taxon>
        <taxon>Uroviricota</taxon>
        <taxon>Caudoviricetes</taxon>
        <taxon>Peduoviridae</taxon>
        <taxon>Maltschvirus</taxon>
        <taxon>Maltschvirus maltsch</taxon>
    </lineage>
</organism>
<name>A0A6J5M4N4_9CAUD</name>
<dbReference type="EMBL" id="LR796387">
    <property type="protein sequence ID" value="CAB4141151.1"/>
    <property type="molecule type" value="Genomic_DNA"/>
</dbReference>